<organism evidence="6 7">
    <name type="scientific">Lusitaniella coriacea LEGE 07157</name>
    <dbReference type="NCBI Taxonomy" id="945747"/>
    <lineage>
        <taxon>Bacteria</taxon>
        <taxon>Bacillati</taxon>
        <taxon>Cyanobacteriota</taxon>
        <taxon>Cyanophyceae</taxon>
        <taxon>Spirulinales</taxon>
        <taxon>Lusitaniellaceae</taxon>
        <taxon>Lusitaniella</taxon>
    </lineage>
</organism>
<dbReference type="InterPro" id="IPR000847">
    <property type="entry name" value="LysR_HTH_N"/>
</dbReference>
<dbReference type="RefSeq" id="WP_194027393.1">
    <property type="nucleotide sequence ID" value="NZ_JADEWZ010000001.1"/>
</dbReference>
<dbReference type="InterPro" id="IPR005119">
    <property type="entry name" value="LysR_subst-bd"/>
</dbReference>
<protein>
    <submittedName>
        <fullName evidence="6">LysR family transcriptional regulator</fullName>
    </submittedName>
</protein>
<dbReference type="SUPFAM" id="SSF46785">
    <property type="entry name" value="Winged helix' DNA-binding domain"/>
    <property type="match status" value="1"/>
</dbReference>
<comment type="similarity">
    <text evidence="1">Belongs to the LysR transcriptional regulatory family.</text>
</comment>
<evidence type="ECO:0000256" key="1">
    <source>
        <dbReference type="ARBA" id="ARBA00009437"/>
    </source>
</evidence>
<gene>
    <name evidence="6" type="ORF">IQ249_00175</name>
</gene>
<dbReference type="SUPFAM" id="SSF53850">
    <property type="entry name" value="Periplasmic binding protein-like II"/>
    <property type="match status" value="1"/>
</dbReference>
<feature type="domain" description="HTH lysR-type" evidence="5">
    <location>
        <begin position="1"/>
        <end position="58"/>
    </location>
</feature>
<dbReference type="Gene3D" id="3.40.190.10">
    <property type="entry name" value="Periplasmic binding protein-like II"/>
    <property type="match status" value="2"/>
</dbReference>
<dbReference type="AlphaFoldDB" id="A0A8J7B2E6"/>
<dbReference type="InterPro" id="IPR050950">
    <property type="entry name" value="HTH-type_LysR_regulators"/>
</dbReference>
<dbReference type="PANTHER" id="PTHR30419:SF25">
    <property type="entry name" value="HTH-TYPE TRANSCRIPTIONAL REGULATOR YTLI"/>
    <property type="match status" value="1"/>
</dbReference>
<accession>A0A8J7B2E6</accession>
<evidence type="ECO:0000313" key="6">
    <source>
        <dbReference type="EMBL" id="MBE9114302.1"/>
    </source>
</evidence>
<dbReference type="Pfam" id="PF03466">
    <property type="entry name" value="LysR_substrate"/>
    <property type="match status" value="1"/>
</dbReference>
<keyword evidence="2" id="KW-0805">Transcription regulation</keyword>
<dbReference type="InterPro" id="IPR036388">
    <property type="entry name" value="WH-like_DNA-bd_sf"/>
</dbReference>
<sequence length="297" mass="32187">MEFRHLQTFQAIVQEGSFLRAAQKLQYAQSTITLHIQQLEAELGVKLFSRRGKRTELTVAGRTLQGCVEQLLHRAANLQQTIADLVAGEAGHLRIGSIEPVASVDLPAILVQFCQKYPKVRLTLEVGVTQAIAPRVATGELDLAICSPPHANLNLTFELLFQDPISLLIPKTHQLATLDEIPASLLASERLILTEEHCPYRNVIEKALILQGINPFSGIEVMSLEALKQMVGCGLGIGVMPTGAITSPPKNTIARNISDLDMKLPVGIVVQPGASFPGAVLDSLISDLKMGLKKLTK</sequence>
<dbReference type="GO" id="GO:0003677">
    <property type="term" value="F:DNA binding"/>
    <property type="evidence" value="ECO:0007669"/>
    <property type="project" value="UniProtKB-KW"/>
</dbReference>
<dbReference type="GO" id="GO:0005829">
    <property type="term" value="C:cytosol"/>
    <property type="evidence" value="ECO:0007669"/>
    <property type="project" value="TreeGrafter"/>
</dbReference>
<keyword evidence="7" id="KW-1185">Reference proteome</keyword>
<dbReference type="FunFam" id="1.10.10.10:FF:000001">
    <property type="entry name" value="LysR family transcriptional regulator"/>
    <property type="match status" value="1"/>
</dbReference>
<dbReference type="Gene3D" id="1.10.10.10">
    <property type="entry name" value="Winged helix-like DNA-binding domain superfamily/Winged helix DNA-binding domain"/>
    <property type="match status" value="1"/>
</dbReference>
<name>A0A8J7B2E6_9CYAN</name>
<evidence type="ECO:0000256" key="2">
    <source>
        <dbReference type="ARBA" id="ARBA00023015"/>
    </source>
</evidence>
<dbReference type="PANTHER" id="PTHR30419">
    <property type="entry name" value="HTH-TYPE TRANSCRIPTIONAL REGULATOR YBHD"/>
    <property type="match status" value="1"/>
</dbReference>
<dbReference type="PROSITE" id="PS50931">
    <property type="entry name" value="HTH_LYSR"/>
    <property type="match status" value="1"/>
</dbReference>
<dbReference type="Proteomes" id="UP000654482">
    <property type="component" value="Unassembled WGS sequence"/>
</dbReference>
<proteinExistence type="inferred from homology"/>
<dbReference type="Pfam" id="PF00126">
    <property type="entry name" value="HTH_1"/>
    <property type="match status" value="1"/>
</dbReference>
<dbReference type="EMBL" id="JADEWZ010000001">
    <property type="protein sequence ID" value="MBE9114302.1"/>
    <property type="molecule type" value="Genomic_DNA"/>
</dbReference>
<evidence type="ECO:0000259" key="5">
    <source>
        <dbReference type="PROSITE" id="PS50931"/>
    </source>
</evidence>
<dbReference type="CDD" id="cd05466">
    <property type="entry name" value="PBP2_LTTR_substrate"/>
    <property type="match status" value="1"/>
</dbReference>
<keyword evidence="3" id="KW-0238">DNA-binding</keyword>
<evidence type="ECO:0000256" key="4">
    <source>
        <dbReference type="ARBA" id="ARBA00023163"/>
    </source>
</evidence>
<dbReference type="PRINTS" id="PR00039">
    <property type="entry name" value="HTHLYSR"/>
</dbReference>
<evidence type="ECO:0000313" key="7">
    <source>
        <dbReference type="Proteomes" id="UP000654482"/>
    </source>
</evidence>
<keyword evidence="4" id="KW-0804">Transcription</keyword>
<evidence type="ECO:0000256" key="3">
    <source>
        <dbReference type="ARBA" id="ARBA00023125"/>
    </source>
</evidence>
<reference evidence="6" key="1">
    <citation type="submission" date="2020-10" db="EMBL/GenBank/DDBJ databases">
        <authorList>
            <person name="Castelo-Branco R."/>
            <person name="Eusebio N."/>
            <person name="Adriana R."/>
            <person name="Vieira A."/>
            <person name="Brugerolle De Fraissinette N."/>
            <person name="Rezende De Castro R."/>
            <person name="Schneider M.P."/>
            <person name="Vasconcelos V."/>
            <person name="Leao P.N."/>
        </authorList>
    </citation>
    <scope>NUCLEOTIDE SEQUENCE</scope>
    <source>
        <strain evidence="6">LEGE 07157</strain>
    </source>
</reference>
<dbReference type="InterPro" id="IPR036390">
    <property type="entry name" value="WH_DNA-bd_sf"/>
</dbReference>
<dbReference type="GO" id="GO:0003700">
    <property type="term" value="F:DNA-binding transcription factor activity"/>
    <property type="evidence" value="ECO:0007669"/>
    <property type="project" value="InterPro"/>
</dbReference>
<comment type="caution">
    <text evidence="6">The sequence shown here is derived from an EMBL/GenBank/DDBJ whole genome shotgun (WGS) entry which is preliminary data.</text>
</comment>